<evidence type="ECO:0000313" key="4">
    <source>
        <dbReference type="EMBL" id="TFD96423.1"/>
    </source>
</evidence>
<dbReference type="SUPFAM" id="SSF46689">
    <property type="entry name" value="Homeodomain-like"/>
    <property type="match status" value="2"/>
</dbReference>
<accession>A0A4Y8L1G9</accession>
<proteinExistence type="predicted"/>
<dbReference type="PANTHER" id="PTHR40055:SF1">
    <property type="entry name" value="TRANSCRIPTIONAL REGULATOR YGIV-RELATED"/>
    <property type="match status" value="1"/>
</dbReference>
<dbReference type="EMBL" id="SOML01000005">
    <property type="protein sequence ID" value="TFD96423.1"/>
    <property type="molecule type" value="Genomic_DNA"/>
</dbReference>
<dbReference type="SMART" id="SM00342">
    <property type="entry name" value="HTH_ARAC"/>
    <property type="match status" value="1"/>
</dbReference>
<dbReference type="InterPro" id="IPR009057">
    <property type="entry name" value="Homeodomain-like_sf"/>
</dbReference>
<gene>
    <name evidence="4" type="ORF">E2605_09655</name>
</gene>
<dbReference type="InterPro" id="IPR018060">
    <property type="entry name" value="HTH_AraC"/>
</dbReference>
<dbReference type="InterPro" id="IPR010499">
    <property type="entry name" value="AraC_E-bd"/>
</dbReference>
<dbReference type="GO" id="GO:0043565">
    <property type="term" value="F:sequence-specific DNA binding"/>
    <property type="evidence" value="ECO:0007669"/>
    <property type="project" value="InterPro"/>
</dbReference>
<keyword evidence="1" id="KW-0805">Transcription regulation</keyword>
<dbReference type="Pfam" id="PF12833">
    <property type="entry name" value="HTH_18"/>
    <property type="match status" value="1"/>
</dbReference>
<reference evidence="4 5" key="1">
    <citation type="submission" date="2019-03" db="EMBL/GenBank/DDBJ databases">
        <title>San Antonio Military Medical Center submission to MRSN (WRAIR), pending publication.</title>
        <authorList>
            <person name="Blyth D.M."/>
            <person name="Mccarthy S.L."/>
            <person name="Schall S.E."/>
            <person name="Stam J.A."/>
            <person name="Ong A.C."/>
            <person name="Mcgann P.T."/>
        </authorList>
    </citation>
    <scope>NUCLEOTIDE SEQUENCE [LARGE SCALE GENOMIC DNA]</scope>
    <source>
        <strain evidence="4 5">MRSN571793</strain>
    </source>
</reference>
<evidence type="ECO:0000313" key="5">
    <source>
        <dbReference type="Proteomes" id="UP000297861"/>
    </source>
</evidence>
<dbReference type="RefSeq" id="WP_134436294.1">
    <property type="nucleotide sequence ID" value="NZ_SOML01000005.1"/>
</dbReference>
<dbReference type="InterPro" id="IPR050908">
    <property type="entry name" value="SmbC-like"/>
</dbReference>
<dbReference type="InterPro" id="IPR011256">
    <property type="entry name" value="Reg_factor_effector_dom_sf"/>
</dbReference>
<keyword evidence="2" id="KW-0804">Transcription</keyword>
<dbReference type="AlphaFoldDB" id="A0A4Y8L1G9"/>
<evidence type="ECO:0000259" key="3">
    <source>
        <dbReference type="PROSITE" id="PS01124"/>
    </source>
</evidence>
<comment type="caution">
    <text evidence="4">The sequence shown here is derived from an EMBL/GenBank/DDBJ whole genome shotgun (WGS) entry which is preliminary data.</text>
</comment>
<keyword evidence="5" id="KW-1185">Reference proteome</keyword>
<organism evidence="4 5">
    <name type="scientific">Dysgonomonas capnocytophagoides</name>
    <dbReference type="NCBI Taxonomy" id="45254"/>
    <lineage>
        <taxon>Bacteria</taxon>
        <taxon>Pseudomonadati</taxon>
        <taxon>Bacteroidota</taxon>
        <taxon>Bacteroidia</taxon>
        <taxon>Bacteroidales</taxon>
        <taxon>Dysgonomonadaceae</taxon>
        <taxon>Dysgonomonas</taxon>
    </lineage>
</organism>
<dbReference type="Pfam" id="PF12674">
    <property type="entry name" value="Zn_ribbon_2"/>
    <property type="match status" value="1"/>
</dbReference>
<evidence type="ECO:0000256" key="1">
    <source>
        <dbReference type="ARBA" id="ARBA00023015"/>
    </source>
</evidence>
<feature type="domain" description="HTH araC/xylS-type" evidence="3">
    <location>
        <begin position="108"/>
        <end position="206"/>
    </location>
</feature>
<evidence type="ECO:0000256" key="2">
    <source>
        <dbReference type="ARBA" id="ARBA00023163"/>
    </source>
</evidence>
<name>A0A4Y8L1G9_9BACT</name>
<dbReference type="Pfam" id="PF06445">
    <property type="entry name" value="GyrI-like"/>
    <property type="match status" value="1"/>
</dbReference>
<sequence length="378" mass="44757">MMNTDIRYCQSCGIPLRFDIEGYLGTNADKSRSDNFCRYCLKDGEYVDNIPMEEMVDIWIKYIDEYNECSGTNYTSEELRLILKKRLPTLKRWQQKETTSNIHYRSIQKITAYINSHLFDELNMDILISMGGLSKYHFRRIFKSITGENISSYIQRLRIEQIAHLLISTNYTLEQIIHQTVYQSKFSLSKAFKKHFGISTSEYRKKYKQGRERSDVNLNPEIKRLNNIYLICLEVGDTYRNRNKYKFKWSRLSQYAQQNKLSGSYYGRSVSISLDDPLITPLSQCRFYLGITVWEGIEPMRRSISMKIPNGNYAIFRHKGSYASLHKLYKAIYEEWLPHSKYRMKSTLSFEIYLNDPKTTKASELVTEVYFPIENKIK</sequence>
<dbReference type="OrthoDB" id="9816011at2"/>
<dbReference type="PANTHER" id="PTHR40055">
    <property type="entry name" value="TRANSCRIPTIONAL REGULATOR YGIV-RELATED"/>
    <property type="match status" value="1"/>
</dbReference>
<dbReference type="GO" id="GO:0003700">
    <property type="term" value="F:DNA-binding transcription factor activity"/>
    <property type="evidence" value="ECO:0007669"/>
    <property type="project" value="InterPro"/>
</dbReference>
<dbReference type="InterPro" id="IPR025868">
    <property type="entry name" value="Zn_ribbon_dom_put"/>
</dbReference>
<dbReference type="PROSITE" id="PS01124">
    <property type="entry name" value="HTH_ARAC_FAMILY_2"/>
    <property type="match status" value="1"/>
</dbReference>
<dbReference type="Proteomes" id="UP000297861">
    <property type="component" value="Unassembled WGS sequence"/>
</dbReference>
<dbReference type="SUPFAM" id="SSF55136">
    <property type="entry name" value="Probable bacterial effector-binding domain"/>
    <property type="match status" value="1"/>
</dbReference>
<dbReference type="Gene3D" id="1.10.10.60">
    <property type="entry name" value="Homeodomain-like"/>
    <property type="match status" value="2"/>
</dbReference>
<dbReference type="SMART" id="SM00871">
    <property type="entry name" value="AraC_E_bind"/>
    <property type="match status" value="1"/>
</dbReference>
<dbReference type="InterPro" id="IPR029442">
    <property type="entry name" value="GyrI-like"/>
</dbReference>
<protein>
    <submittedName>
        <fullName evidence="4">Helix-turn-helix domain-containing protein</fullName>
    </submittedName>
</protein>
<dbReference type="Gene3D" id="3.20.80.10">
    <property type="entry name" value="Regulatory factor, effector binding domain"/>
    <property type="match status" value="1"/>
</dbReference>